<evidence type="ECO:0000256" key="1">
    <source>
        <dbReference type="ARBA" id="ARBA00005519"/>
    </source>
</evidence>
<dbReference type="InterPro" id="IPR013319">
    <property type="entry name" value="GH11/12"/>
</dbReference>
<keyword evidence="2" id="KW-0378">Hydrolase</keyword>
<dbReference type="Pfam" id="PF01670">
    <property type="entry name" value="Glyco_hydro_12"/>
    <property type="match status" value="1"/>
</dbReference>
<dbReference type="Gene3D" id="2.60.120.180">
    <property type="match status" value="1"/>
</dbReference>
<dbReference type="Proteomes" id="UP000001055">
    <property type="component" value="Unassembled WGS sequence"/>
</dbReference>
<dbReference type="RefSeq" id="XP_001792584.1">
    <property type="nucleotide sequence ID" value="XM_001792532.1"/>
</dbReference>
<dbReference type="STRING" id="321614.Q0V202"/>
<dbReference type="PANTHER" id="PTHR34002:SF9">
    <property type="entry name" value="XYLOGLUCAN-SPECIFIC ENDO-BETA-1,4-GLUCANASE A"/>
    <property type="match status" value="1"/>
</dbReference>
<feature type="chain" id="PRO_5004178418" evidence="3">
    <location>
        <begin position="18"/>
        <end position="249"/>
    </location>
</feature>
<dbReference type="EMBL" id="CH445327">
    <property type="protein sequence ID" value="EAT90174.1"/>
    <property type="molecule type" value="Genomic_DNA"/>
</dbReference>
<keyword evidence="2" id="KW-0326">Glycosidase</keyword>
<dbReference type="GO" id="GO:0016798">
    <property type="term" value="F:hydrolase activity, acting on glycosyl bonds"/>
    <property type="evidence" value="ECO:0000318"/>
    <property type="project" value="GO_Central"/>
</dbReference>
<keyword evidence="2" id="KW-0119">Carbohydrate metabolism</keyword>
<dbReference type="KEGG" id="pno:SNOG_01962"/>
<evidence type="ECO:0000313" key="5">
    <source>
        <dbReference type="Proteomes" id="UP000001055"/>
    </source>
</evidence>
<dbReference type="SUPFAM" id="SSF49899">
    <property type="entry name" value="Concanavalin A-like lectins/glucanases"/>
    <property type="match status" value="1"/>
</dbReference>
<keyword evidence="2" id="KW-0624">Polysaccharide degradation</keyword>
<evidence type="ECO:0000313" key="4">
    <source>
        <dbReference type="EMBL" id="EAT90174.1"/>
    </source>
</evidence>
<reference evidence="5" key="1">
    <citation type="journal article" date="2007" name="Plant Cell">
        <title>Dothideomycete-plant interactions illuminated by genome sequencing and EST analysis of the wheat pathogen Stagonospora nodorum.</title>
        <authorList>
            <person name="Hane J.K."/>
            <person name="Lowe R.G."/>
            <person name="Solomon P.S."/>
            <person name="Tan K.C."/>
            <person name="Schoch C.L."/>
            <person name="Spatafora J.W."/>
            <person name="Crous P.W."/>
            <person name="Kodira C."/>
            <person name="Birren B.W."/>
            <person name="Galagan J.E."/>
            <person name="Torriani S.F."/>
            <person name="McDonald B.A."/>
            <person name="Oliver R.P."/>
        </authorList>
    </citation>
    <scope>NUCLEOTIDE SEQUENCE [LARGE SCALE GENOMIC DNA]</scope>
    <source>
        <strain evidence="5">SN15 / ATCC MYA-4574 / FGSC 10173</strain>
    </source>
</reference>
<organism evidence="4 5">
    <name type="scientific">Phaeosphaeria nodorum (strain SN15 / ATCC MYA-4574 / FGSC 10173)</name>
    <name type="common">Glume blotch fungus</name>
    <name type="synonym">Parastagonospora nodorum</name>
    <dbReference type="NCBI Taxonomy" id="321614"/>
    <lineage>
        <taxon>Eukaryota</taxon>
        <taxon>Fungi</taxon>
        <taxon>Dikarya</taxon>
        <taxon>Ascomycota</taxon>
        <taxon>Pezizomycotina</taxon>
        <taxon>Dothideomycetes</taxon>
        <taxon>Pleosporomycetidae</taxon>
        <taxon>Pleosporales</taxon>
        <taxon>Pleosporineae</taxon>
        <taxon>Phaeosphaeriaceae</taxon>
        <taxon>Parastagonospora</taxon>
    </lineage>
</organism>
<dbReference type="eggNOG" id="ENOG502S675">
    <property type="taxonomic scope" value="Eukaryota"/>
</dbReference>
<evidence type="ECO:0000256" key="3">
    <source>
        <dbReference type="SAM" id="SignalP"/>
    </source>
</evidence>
<protein>
    <submittedName>
        <fullName evidence="4">Uncharacterized protein</fullName>
    </submittedName>
</protein>
<name>Q0V202_PHANO</name>
<dbReference type="AlphaFoldDB" id="Q0V202"/>
<dbReference type="VEuPathDB" id="FungiDB:JI435_019620"/>
<feature type="signal peptide" evidence="3">
    <location>
        <begin position="1"/>
        <end position="17"/>
    </location>
</feature>
<dbReference type="GeneID" id="5969434"/>
<dbReference type="PANTHER" id="PTHR34002">
    <property type="entry name" value="BLR1656 PROTEIN"/>
    <property type="match status" value="1"/>
</dbReference>
<dbReference type="InterPro" id="IPR002594">
    <property type="entry name" value="GH12"/>
</dbReference>
<comment type="similarity">
    <text evidence="1 2">Belongs to the glycosyl hydrolase 12 (cellulase H) family.</text>
</comment>
<gene>
    <name evidence="4" type="ORF">SNOG_01962</name>
</gene>
<evidence type="ECO:0000256" key="2">
    <source>
        <dbReference type="RuleBase" id="RU361163"/>
    </source>
</evidence>
<dbReference type="OMA" id="NLWGQAQ"/>
<dbReference type="InterPro" id="IPR013320">
    <property type="entry name" value="ConA-like_dom_sf"/>
</dbReference>
<accession>Q0V202</accession>
<keyword evidence="3" id="KW-0732">Signal</keyword>
<dbReference type="HOGENOM" id="CLU_051064_0_1_1"/>
<proteinExistence type="inferred from homology"/>
<dbReference type="InParanoid" id="Q0V202"/>
<dbReference type="GO" id="GO:0008810">
    <property type="term" value="F:cellulase activity"/>
    <property type="evidence" value="ECO:0007669"/>
    <property type="project" value="InterPro"/>
</dbReference>
<dbReference type="GO" id="GO:0000272">
    <property type="term" value="P:polysaccharide catabolic process"/>
    <property type="evidence" value="ECO:0007669"/>
    <property type="project" value="UniProtKB-KW"/>
</dbReference>
<sequence>MKLTLFTLASVTALAVAAPAPQVIETLEKRADYCGQWDNQIIGDFTVYNNLWGKADATSGSQCTGVDGLSNGTLKWHTKWSWAGGAGKVKSYANVVTKITSKALSEVKSLPSSWTWSYTGSDMIANVAYDLFTGSTPTGDHDYEIMIWLAAIGGAGPISATGSPIATVTLAGTSWKLYNGLNGKMNVFSFVAESEVKSFKGDLMDFANYCIKSHGFPNTQILQSVGAGTEPFSGSDAVLTTSAYTMSQS</sequence>